<gene>
    <name evidence="1" type="ORF">RSOLAG1IB_05640</name>
</gene>
<accession>A0A0B7G0W2</accession>
<sequence>MLRSGTFVYVMHWFCTRYKWESPGPPAGGLGALSGPPKAATVRIEGPEWQRTIQNGRDKSHKCPGMVGGCRKTRGWIRSSRMIRHSEVLERNGVQLTHVSIHQASRAWVREWAGASHSQFVTNQIRQPSSLALSEFTKSFRICSGSLSSRLSPVRHAPACPPSRPALAHPMCPYCHLSCTLLCLPLPGLPPCALVFVFRLPSGPRCSTMCSCPSDKLYPKKH</sequence>
<proteinExistence type="predicted"/>
<dbReference type="AlphaFoldDB" id="A0A0B7G0W2"/>
<reference evidence="1 2" key="1">
    <citation type="submission" date="2014-11" db="EMBL/GenBank/DDBJ databases">
        <authorList>
            <person name="Wibberg Daniel"/>
        </authorList>
    </citation>
    <scope>NUCLEOTIDE SEQUENCE [LARGE SCALE GENOMIC DNA]</scope>
    <source>
        <strain evidence="1">Rhizoctonia solani AG1-IB 7/3/14</strain>
    </source>
</reference>
<evidence type="ECO:0000313" key="2">
    <source>
        <dbReference type="Proteomes" id="UP000059188"/>
    </source>
</evidence>
<protein>
    <submittedName>
        <fullName evidence="1">Uncharacterized protein</fullName>
    </submittedName>
</protein>
<name>A0A0B7G0W2_THACB</name>
<keyword evidence="2" id="KW-1185">Reference proteome</keyword>
<dbReference type="EMBL" id="LN679108">
    <property type="protein sequence ID" value="CEL63876.1"/>
    <property type="molecule type" value="Genomic_DNA"/>
</dbReference>
<evidence type="ECO:0000313" key="1">
    <source>
        <dbReference type="EMBL" id="CEL63876.1"/>
    </source>
</evidence>
<organism evidence="1 2">
    <name type="scientific">Thanatephorus cucumeris (strain AG1-IB / isolate 7/3/14)</name>
    <name type="common">Lettuce bottom rot fungus</name>
    <name type="synonym">Rhizoctonia solani</name>
    <dbReference type="NCBI Taxonomy" id="1108050"/>
    <lineage>
        <taxon>Eukaryota</taxon>
        <taxon>Fungi</taxon>
        <taxon>Dikarya</taxon>
        <taxon>Basidiomycota</taxon>
        <taxon>Agaricomycotina</taxon>
        <taxon>Agaricomycetes</taxon>
        <taxon>Cantharellales</taxon>
        <taxon>Ceratobasidiaceae</taxon>
        <taxon>Rhizoctonia</taxon>
        <taxon>Rhizoctonia solani AG-1</taxon>
    </lineage>
</organism>
<dbReference type="Proteomes" id="UP000059188">
    <property type="component" value="Unassembled WGS sequence"/>
</dbReference>